<dbReference type="PANTHER" id="PTHR44845:SF6">
    <property type="entry name" value="BETA-ALANINE-ACTIVATING ENZYME"/>
    <property type="match status" value="1"/>
</dbReference>
<dbReference type="PROSITE" id="PS50075">
    <property type="entry name" value="CARRIER"/>
    <property type="match status" value="1"/>
</dbReference>
<dbReference type="InterPro" id="IPR009081">
    <property type="entry name" value="PP-bd_ACP"/>
</dbReference>
<dbReference type="SUPFAM" id="SSF47336">
    <property type="entry name" value="ACP-like"/>
    <property type="match status" value="1"/>
</dbReference>
<evidence type="ECO:0000313" key="7">
    <source>
        <dbReference type="Proteomes" id="UP000253551"/>
    </source>
</evidence>
<dbReference type="Gene3D" id="3.40.50.720">
    <property type="entry name" value="NAD(P)-binding Rossmann-like Domain"/>
    <property type="match status" value="1"/>
</dbReference>
<keyword evidence="1" id="KW-0596">Phosphopantetheine</keyword>
<evidence type="ECO:0000256" key="4">
    <source>
        <dbReference type="SAM" id="Phobius"/>
    </source>
</evidence>
<keyword evidence="2" id="KW-0597">Phosphoprotein</keyword>
<dbReference type="InterPro" id="IPR020806">
    <property type="entry name" value="PKS_PP-bd"/>
</dbReference>
<gene>
    <name evidence="6" type="ORF">CU098_007922</name>
</gene>
<dbReference type="Gene3D" id="1.10.1200.10">
    <property type="entry name" value="ACP-like"/>
    <property type="match status" value="1"/>
</dbReference>
<feature type="region of interest" description="Disordered" evidence="3">
    <location>
        <begin position="549"/>
        <end position="568"/>
    </location>
</feature>
<dbReference type="InterPro" id="IPR013120">
    <property type="entry name" value="FAR_NAD-bd"/>
</dbReference>
<dbReference type="SUPFAM" id="SSF51735">
    <property type="entry name" value="NAD(P)-binding Rossmann-fold domains"/>
    <property type="match status" value="1"/>
</dbReference>
<dbReference type="AlphaFoldDB" id="A0A367KF47"/>
<keyword evidence="4" id="KW-0472">Membrane</keyword>
<accession>A0A367KF47</accession>
<dbReference type="InterPro" id="IPR036736">
    <property type="entry name" value="ACP-like_sf"/>
</dbReference>
<dbReference type="OrthoDB" id="429813at2759"/>
<dbReference type="PROSITE" id="PS00012">
    <property type="entry name" value="PHOSPHOPANTETHEINE"/>
    <property type="match status" value="1"/>
</dbReference>
<dbReference type="PANTHER" id="PTHR44845">
    <property type="entry name" value="CARRIER DOMAIN-CONTAINING PROTEIN"/>
    <property type="match status" value="1"/>
</dbReference>
<dbReference type="EMBL" id="PJQM01001799">
    <property type="protein sequence ID" value="RCI00798.1"/>
    <property type="molecule type" value="Genomic_DNA"/>
</dbReference>
<feature type="domain" description="Carrier" evidence="5">
    <location>
        <begin position="570"/>
        <end position="644"/>
    </location>
</feature>
<name>A0A367KF47_RHIST</name>
<evidence type="ECO:0000313" key="6">
    <source>
        <dbReference type="EMBL" id="RCI00798.1"/>
    </source>
</evidence>
<proteinExistence type="predicted"/>
<dbReference type="SUPFAM" id="SSF56801">
    <property type="entry name" value="Acetyl-CoA synthetase-like"/>
    <property type="match status" value="1"/>
</dbReference>
<protein>
    <recommendedName>
        <fullName evidence="5">Carrier domain-containing protein</fullName>
    </recommendedName>
</protein>
<evidence type="ECO:0000256" key="2">
    <source>
        <dbReference type="ARBA" id="ARBA00022553"/>
    </source>
</evidence>
<keyword evidence="4" id="KW-0812">Transmembrane</keyword>
<dbReference type="InterPro" id="IPR006162">
    <property type="entry name" value="Ppantetheine_attach_site"/>
</dbReference>
<dbReference type="Pfam" id="PF23562">
    <property type="entry name" value="AMP-binding_C_3"/>
    <property type="match status" value="1"/>
</dbReference>
<dbReference type="Proteomes" id="UP000253551">
    <property type="component" value="Unassembled WGS sequence"/>
</dbReference>
<sequence>MTTSTKIDYTSGQFMTEHFKALVNFLNNQTKQHADKVFARYLSKDKSYKTLTYAQVDHLATNLACKWEKFARTTEVIAYVSEHTISYLIVMMALLKLRRTMMAISPRNSEAAIVNLLEKTQSKFIIADSKYGDITQKAIDQIGGIELVVIQPLDIEDLLDEPLNPDHEHLLSIEFSDDDINKDALIIHSSGTTSFPKPIYLSNRYLIHLLISIFEFLGPIPLSHKDVMLSCGPLFHIFGVFAHFSISIFGGSVVFMEKLPASQSDINFALKSNNVTIMCAPPLIFEQMIPFLKESNDFSAIRRLKLVLYGGAALKQESGEWLRKKGMNICSGYGTTETGCSMVSDASSQGNTWSSLRIYQKNAQGDYCGVFETCDPSEPDVKHLYFRCDSPNLASNVGNRPDGGYSTNDLFKENPEAPGYYIYLGRRDDTLIMENGEKTNPVPMEAAIRQSPFVYQAAVLGQGRQCTAALVEINTEYALNFSPDAIIAGIHEVVKQANVECPSHSKVLPQMIKILPFNKSLPSTDKGTVKRKLAEQIYKDEVEKLYKDFLEGPSPNTDKSNVDTSTWTPEQTEDFLITSAAKVLGMEKTQFSDPTQSLFDLGLNSLTSIQLRNEIAQYFENVPQNFLFQHPSVISMREALLGDETEDISEQSERRYQQTQDLAMAYTKKAKHDFPIARNEYDEKKEKVVLLTGVTGSLGAFMLHDLLKDSSVKKVYCCVRGKQEQLEQRLLDAFRSRLLDTSLLNTDRVEVLPMKFNEPFLGFGQELYNQLRNEVTIVQHCAWLLDFNMPVDHYDKECIAPFYNLLKFAYHEINPMHVHFISSVSASAAVGDQVNEEPLPLDAHVCMPMGYAHSKFVVEKLFDYLTTEKNFPCYVERLGQVCGDSKHGVWNTSEQYPLMFIGGGAMMKKMPKLETDIDWISVDYAATTITDIMLRTAYAPAQKNQHIYHIVNPRLITWSHVLDAMKASGMQFDIVEPKEWIELLAKDQSNPCYRLMSFYEASFKNPFKMPVWKTEKTSSLAPVINDSPVLDASLFTKFLSHWQSVGFYRPS</sequence>
<evidence type="ECO:0000256" key="1">
    <source>
        <dbReference type="ARBA" id="ARBA00022450"/>
    </source>
</evidence>
<dbReference type="SMART" id="SM00823">
    <property type="entry name" value="PKS_PP"/>
    <property type="match status" value="1"/>
</dbReference>
<dbReference type="InterPro" id="IPR020845">
    <property type="entry name" value="AMP-binding_CS"/>
</dbReference>
<keyword evidence="4" id="KW-1133">Transmembrane helix</keyword>
<dbReference type="InterPro" id="IPR000873">
    <property type="entry name" value="AMP-dep_synth/lig_dom"/>
</dbReference>
<reference evidence="6 7" key="1">
    <citation type="journal article" date="2018" name="G3 (Bethesda)">
        <title>Phylogenetic and Phylogenomic Definition of Rhizopus Species.</title>
        <authorList>
            <person name="Gryganskyi A.P."/>
            <person name="Golan J."/>
            <person name="Dolatabadi S."/>
            <person name="Mondo S."/>
            <person name="Robb S."/>
            <person name="Idnurm A."/>
            <person name="Muszewska A."/>
            <person name="Steczkiewicz K."/>
            <person name="Masonjones S."/>
            <person name="Liao H.L."/>
            <person name="Gajdeczka M.T."/>
            <person name="Anike F."/>
            <person name="Vuek A."/>
            <person name="Anishchenko I.M."/>
            <person name="Voigt K."/>
            <person name="de Hoog G.S."/>
            <person name="Smith M.E."/>
            <person name="Heitman J."/>
            <person name="Vilgalys R."/>
            <person name="Stajich J.E."/>
        </authorList>
    </citation>
    <scope>NUCLEOTIDE SEQUENCE [LARGE SCALE GENOMIC DNA]</scope>
    <source>
        <strain evidence="6 7">LSU 92-RS-03</strain>
    </source>
</reference>
<dbReference type="Pfam" id="PF00501">
    <property type="entry name" value="AMP-binding"/>
    <property type="match status" value="1"/>
</dbReference>
<feature type="compositionally biased region" description="Polar residues" evidence="3">
    <location>
        <begin position="554"/>
        <end position="568"/>
    </location>
</feature>
<dbReference type="GO" id="GO:0031177">
    <property type="term" value="F:phosphopantetheine binding"/>
    <property type="evidence" value="ECO:0007669"/>
    <property type="project" value="InterPro"/>
</dbReference>
<dbReference type="InterPro" id="IPR036291">
    <property type="entry name" value="NAD(P)-bd_dom_sf"/>
</dbReference>
<dbReference type="Gene3D" id="3.40.50.12780">
    <property type="entry name" value="N-terminal domain of ligase-like"/>
    <property type="match status" value="1"/>
</dbReference>
<organism evidence="6 7">
    <name type="scientific">Rhizopus stolonifer</name>
    <name type="common">Rhizopus nigricans</name>
    <dbReference type="NCBI Taxonomy" id="4846"/>
    <lineage>
        <taxon>Eukaryota</taxon>
        <taxon>Fungi</taxon>
        <taxon>Fungi incertae sedis</taxon>
        <taxon>Mucoromycota</taxon>
        <taxon>Mucoromycotina</taxon>
        <taxon>Mucoromycetes</taxon>
        <taxon>Mucorales</taxon>
        <taxon>Mucorineae</taxon>
        <taxon>Rhizopodaceae</taxon>
        <taxon>Rhizopus</taxon>
    </lineage>
</organism>
<dbReference type="STRING" id="4846.A0A367KF47"/>
<dbReference type="Pfam" id="PF00550">
    <property type="entry name" value="PP-binding"/>
    <property type="match status" value="1"/>
</dbReference>
<dbReference type="Pfam" id="PF07993">
    <property type="entry name" value="NAD_binding_4"/>
    <property type="match status" value="1"/>
</dbReference>
<evidence type="ECO:0000256" key="3">
    <source>
        <dbReference type="SAM" id="MobiDB-lite"/>
    </source>
</evidence>
<dbReference type="InterPro" id="IPR042099">
    <property type="entry name" value="ANL_N_sf"/>
</dbReference>
<feature type="transmembrane region" description="Helical" evidence="4">
    <location>
        <begin position="76"/>
        <end position="95"/>
    </location>
</feature>
<evidence type="ECO:0000259" key="5">
    <source>
        <dbReference type="PROSITE" id="PS50075"/>
    </source>
</evidence>
<dbReference type="PROSITE" id="PS00455">
    <property type="entry name" value="AMP_BINDING"/>
    <property type="match status" value="1"/>
</dbReference>
<comment type="caution">
    <text evidence="6">The sequence shown here is derived from an EMBL/GenBank/DDBJ whole genome shotgun (WGS) entry which is preliminary data.</text>
</comment>
<keyword evidence="7" id="KW-1185">Reference proteome</keyword>